<sequence>MKSESAGDGDGDGKGIRGREPKRKRAGTGRRGRENCGLAGWVGRRENSQTERGSRGMVGRLFMEWSSKHVGSHARSA</sequence>
<name>A0A0A0LV47_CUCSA</name>
<gene>
    <name evidence="2" type="ORF">Csa_1G472470</name>
</gene>
<dbReference type="AlphaFoldDB" id="A0A0A0LV47"/>
<reference evidence="2 3" key="2">
    <citation type="journal article" date="2009" name="PLoS ONE">
        <title>An integrated genetic and cytogenetic map of the cucumber genome.</title>
        <authorList>
            <person name="Ren Y."/>
            <person name="Zhang Z."/>
            <person name="Liu J."/>
            <person name="Staub J.E."/>
            <person name="Han Y."/>
            <person name="Cheng Z."/>
            <person name="Li X."/>
            <person name="Lu J."/>
            <person name="Miao H."/>
            <person name="Kang H."/>
            <person name="Xie B."/>
            <person name="Gu X."/>
            <person name="Wang X."/>
            <person name="Du Y."/>
            <person name="Jin W."/>
            <person name="Huang S."/>
        </authorList>
    </citation>
    <scope>NUCLEOTIDE SEQUENCE [LARGE SCALE GENOMIC DNA]</scope>
    <source>
        <strain evidence="3">cv. 9930</strain>
    </source>
</reference>
<dbReference type="Proteomes" id="UP000029981">
    <property type="component" value="Chromosome 1"/>
</dbReference>
<evidence type="ECO:0000313" key="2">
    <source>
        <dbReference type="EMBL" id="KGN65633.1"/>
    </source>
</evidence>
<feature type="compositionally biased region" description="Basic and acidic residues" evidence="1">
    <location>
        <begin position="43"/>
        <end position="54"/>
    </location>
</feature>
<feature type="compositionally biased region" description="Basic residues" evidence="1">
    <location>
        <begin position="20"/>
        <end position="30"/>
    </location>
</feature>
<accession>A0A0A0LV47</accession>
<proteinExistence type="predicted"/>
<reference evidence="2 3" key="1">
    <citation type="journal article" date="2009" name="Nat. Genet.">
        <title>The genome of the cucumber, Cucumis sativus L.</title>
        <authorList>
            <person name="Huang S."/>
            <person name="Li R."/>
            <person name="Zhang Z."/>
            <person name="Li L."/>
            <person name="Gu X."/>
            <person name="Fan W."/>
            <person name="Lucas W.J."/>
            <person name="Wang X."/>
            <person name="Xie B."/>
            <person name="Ni P."/>
            <person name="Ren Y."/>
            <person name="Zhu H."/>
            <person name="Li J."/>
            <person name="Lin K."/>
            <person name="Jin W."/>
            <person name="Fei Z."/>
            <person name="Li G."/>
            <person name="Staub J."/>
            <person name="Kilian A."/>
            <person name="van der Vossen E.A."/>
            <person name="Wu Y."/>
            <person name="Guo J."/>
            <person name="He J."/>
            <person name="Jia Z."/>
            <person name="Ren Y."/>
            <person name="Tian G."/>
            <person name="Lu Y."/>
            <person name="Ruan J."/>
            <person name="Qian W."/>
            <person name="Wang M."/>
            <person name="Huang Q."/>
            <person name="Li B."/>
            <person name="Xuan Z."/>
            <person name="Cao J."/>
            <person name="Asan"/>
            <person name="Wu Z."/>
            <person name="Zhang J."/>
            <person name="Cai Q."/>
            <person name="Bai Y."/>
            <person name="Zhao B."/>
            <person name="Han Y."/>
            <person name="Li Y."/>
            <person name="Li X."/>
            <person name="Wang S."/>
            <person name="Shi Q."/>
            <person name="Liu S."/>
            <person name="Cho W.K."/>
            <person name="Kim J.Y."/>
            <person name="Xu Y."/>
            <person name="Heller-Uszynska K."/>
            <person name="Miao H."/>
            <person name="Cheng Z."/>
            <person name="Zhang S."/>
            <person name="Wu J."/>
            <person name="Yang Y."/>
            <person name="Kang H."/>
            <person name="Li M."/>
            <person name="Liang H."/>
            <person name="Ren X."/>
            <person name="Shi Z."/>
            <person name="Wen M."/>
            <person name="Jian M."/>
            <person name="Yang H."/>
            <person name="Zhang G."/>
            <person name="Yang Z."/>
            <person name="Chen R."/>
            <person name="Liu S."/>
            <person name="Li J."/>
            <person name="Ma L."/>
            <person name="Liu H."/>
            <person name="Zhou Y."/>
            <person name="Zhao J."/>
            <person name="Fang X."/>
            <person name="Li G."/>
            <person name="Fang L."/>
            <person name="Li Y."/>
            <person name="Liu D."/>
            <person name="Zheng H."/>
            <person name="Zhang Y."/>
            <person name="Qin N."/>
            <person name="Li Z."/>
            <person name="Yang G."/>
            <person name="Yang S."/>
            <person name="Bolund L."/>
            <person name="Kristiansen K."/>
            <person name="Zheng H."/>
            <person name="Li S."/>
            <person name="Zhang X."/>
            <person name="Yang H."/>
            <person name="Wang J."/>
            <person name="Sun R."/>
            <person name="Zhang B."/>
            <person name="Jiang S."/>
            <person name="Wang J."/>
            <person name="Du Y."/>
            <person name="Li S."/>
        </authorList>
    </citation>
    <scope>NUCLEOTIDE SEQUENCE [LARGE SCALE GENOMIC DNA]</scope>
    <source>
        <strain evidence="3">cv. 9930</strain>
    </source>
</reference>
<reference evidence="2 3" key="3">
    <citation type="journal article" date="2010" name="BMC Genomics">
        <title>Transcriptome sequencing and comparative analysis of cucumber flowers with different sex types.</title>
        <authorList>
            <person name="Guo S."/>
            <person name="Zheng Y."/>
            <person name="Joung J.G."/>
            <person name="Liu S."/>
            <person name="Zhang Z."/>
            <person name="Crasta O.R."/>
            <person name="Sobral B.W."/>
            <person name="Xu Y."/>
            <person name="Huang S."/>
            <person name="Fei Z."/>
        </authorList>
    </citation>
    <scope>NUCLEOTIDE SEQUENCE [LARGE SCALE GENOMIC DNA]</scope>
    <source>
        <strain evidence="3">cv. 9930</strain>
    </source>
</reference>
<reference evidence="2 3" key="4">
    <citation type="journal article" date="2011" name="BMC Genomics">
        <title>RNA-Seq improves annotation of protein-coding genes in the cucumber genome.</title>
        <authorList>
            <person name="Li Z."/>
            <person name="Zhang Z."/>
            <person name="Yan P."/>
            <person name="Huang S."/>
            <person name="Fei Z."/>
            <person name="Lin K."/>
        </authorList>
    </citation>
    <scope>NUCLEOTIDE SEQUENCE [LARGE SCALE GENOMIC DNA]</scope>
    <source>
        <strain evidence="3">cv. 9930</strain>
    </source>
</reference>
<feature type="compositionally biased region" description="Basic and acidic residues" evidence="1">
    <location>
        <begin position="1"/>
        <end position="19"/>
    </location>
</feature>
<keyword evidence="3" id="KW-1185">Reference proteome</keyword>
<dbReference type="Gramene" id="KGN65633">
    <property type="protein sequence ID" value="KGN65633"/>
    <property type="gene ID" value="Csa_1G472470"/>
</dbReference>
<protein>
    <submittedName>
        <fullName evidence="2">Uncharacterized protein</fullName>
    </submittedName>
</protein>
<dbReference type="EMBL" id="CM002922">
    <property type="protein sequence ID" value="KGN65633.1"/>
    <property type="molecule type" value="Genomic_DNA"/>
</dbReference>
<evidence type="ECO:0000256" key="1">
    <source>
        <dbReference type="SAM" id="MobiDB-lite"/>
    </source>
</evidence>
<organism evidence="2 3">
    <name type="scientific">Cucumis sativus</name>
    <name type="common">Cucumber</name>
    <dbReference type="NCBI Taxonomy" id="3659"/>
    <lineage>
        <taxon>Eukaryota</taxon>
        <taxon>Viridiplantae</taxon>
        <taxon>Streptophyta</taxon>
        <taxon>Embryophyta</taxon>
        <taxon>Tracheophyta</taxon>
        <taxon>Spermatophyta</taxon>
        <taxon>Magnoliopsida</taxon>
        <taxon>eudicotyledons</taxon>
        <taxon>Gunneridae</taxon>
        <taxon>Pentapetalae</taxon>
        <taxon>rosids</taxon>
        <taxon>fabids</taxon>
        <taxon>Cucurbitales</taxon>
        <taxon>Cucurbitaceae</taxon>
        <taxon>Benincaseae</taxon>
        <taxon>Cucumis</taxon>
    </lineage>
</organism>
<evidence type="ECO:0000313" key="3">
    <source>
        <dbReference type="Proteomes" id="UP000029981"/>
    </source>
</evidence>
<feature type="region of interest" description="Disordered" evidence="1">
    <location>
        <begin position="1"/>
        <end position="55"/>
    </location>
</feature>